<dbReference type="SUPFAM" id="SSF55729">
    <property type="entry name" value="Acyl-CoA N-acyltransferases (Nat)"/>
    <property type="match status" value="1"/>
</dbReference>
<dbReference type="Gene3D" id="3.40.630.30">
    <property type="match status" value="1"/>
</dbReference>
<keyword evidence="3" id="KW-1185">Reference proteome</keyword>
<evidence type="ECO:0000259" key="1">
    <source>
        <dbReference type="PROSITE" id="PS51186"/>
    </source>
</evidence>
<keyword evidence="2" id="KW-0012">Acyltransferase</keyword>
<sequence>MSDKIVSLENFEEEYLEQLLDFQLPDDQIKFSALPGELLNTSKGQYKIVITYENNAAGFFLLNSTRRVKDYSENPKAMLLTALTIDSQYQGKGIAKYGMLSLPKFVKENFPLCNEIILVVNCENIPAQSLYKKTGFNDSNKRFYGPLGKQVLMSLPIKA</sequence>
<protein>
    <submittedName>
        <fullName evidence="2">GNAT family N-acetyltransferase</fullName>
        <ecNumber evidence="2">2.3.1.-</ecNumber>
    </submittedName>
</protein>
<dbReference type="Pfam" id="PF00583">
    <property type="entry name" value="Acetyltransf_1"/>
    <property type="match status" value="1"/>
</dbReference>
<dbReference type="EMBL" id="JAROAS010000076">
    <property type="protein sequence ID" value="MED4130656.1"/>
    <property type="molecule type" value="Genomic_DNA"/>
</dbReference>
<comment type="caution">
    <text evidence="2">The sequence shown here is derived from an EMBL/GenBank/DDBJ whole genome shotgun (WGS) entry which is preliminary data.</text>
</comment>
<reference evidence="2 3" key="1">
    <citation type="submission" date="2023-03" db="EMBL/GenBank/DDBJ databases">
        <title>Bacillus Genome Sequencing.</title>
        <authorList>
            <person name="Dunlap C."/>
        </authorList>
    </citation>
    <scope>NUCLEOTIDE SEQUENCE [LARGE SCALE GENOMIC DNA]</scope>
    <source>
        <strain evidence="2 3">B-4107</strain>
    </source>
</reference>
<proteinExistence type="predicted"/>
<dbReference type="InterPro" id="IPR016181">
    <property type="entry name" value="Acyl_CoA_acyltransferase"/>
</dbReference>
<gene>
    <name evidence="2" type="ORF">P5F74_21315</name>
</gene>
<dbReference type="EC" id="2.3.1.-" evidence="2"/>
<dbReference type="RefSeq" id="WP_328239203.1">
    <property type="nucleotide sequence ID" value="NZ_JAROAS010000076.1"/>
</dbReference>
<dbReference type="GO" id="GO:0016746">
    <property type="term" value="F:acyltransferase activity"/>
    <property type="evidence" value="ECO:0007669"/>
    <property type="project" value="UniProtKB-KW"/>
</dbReference>
<organism evidence="2 3">
    <name type="scientific">Shouchella miscanthi</name>
    <dbReference type="NCBI Taxonomy" id="2598861"/>
    <lineage>
        <taxon>Bacteria</taxon>
        <taxon>Bacillati</taxon>
        <taxon>Bacillota</taxon>
        <taxon>Bacilli</taxon>
        <taxon>Bacillales</taxon>
        <taxon>Bacillaceae</taxon>
        <taxon>Shouchella</taxon>
    </lineage>
</organism>
<keyword evidence="2" id="KW-0808">Transferase</keyword>
<dbReference type="Proteomes" id="UP001341820">
    <property type="component" value="Unassembled WGS sequence"/>
</dbReference>
<dbReference type="InterPro" id="IPR000182">
    <property type="entry name" value="GNAT_dom"/>
</dbReference>
<feature type="domain" description="N-acetyltransferase" evidence="1">
    <location>
        <begin position="6"/>
        <end position="158"/>
    </location>
</feature>
<name>A0ABU6NR51_9BACI</name>
<evidence type="ECO:0000313" key="3">
    <source>
        <dbReference type="Proteomes" id="UP001341820"/>
    </source>
</evidence>
<dbReference type="PROSITE" id="PS51186">
    <property type="entry name" value="GNAT"/>
    <property type="match status" value="1"/>
</dbReference>
<evidence type="ECO:0000313" key="2">
    <source>
        <dbReference type="EMBL" id="MED4130656.1"/>
    </source>
</evidence>
<accession>A0ABU6NR51</accession>